<dbReference type="AlphaFoldDB" id="A0A7J9NJC7"/>
<evidence type="ECO:0008006" key="3">
    <source>
        <dbReference type="Google" id="ProtNLM"/>
    </source>
</evidence>
<dbReference type="Proteomes" id="UP000563838">
    <property type="component" value="Unassembled WGS sequence"/>
</dbReference>
<comment type="caution">
    <text evidence="1">The sequence shown here is derived from an EMBL/GenBank/DDBJ whole genome shotgun (WGS) entry which is preliminary data.</text>
</comment>
<evidence type="ECO:0000313" key="1">
    <source>
        <dbReference type="EMBL" id="MBA2841028.1"/>
    </source>
</evidence>
<evidence type="ECO:0000313" key="2">
    <source>
        <dbReference type="Proteomes" id="UP000563838"/>
    </source>
</evidence>
<sequence>MVAETFKDIVCPVCGSTCDDIEVEYDKEKKILLLETPVKWALLNLRKL</sequence>
<protein>
    <recommendedName>
        <fullName evidence="3">Formylmethanofuran dehydrogenase subunit B</fullName>
    </recommendedName>
</protein>
<name>A0A7J9NJC7_METMI</name>
<dbReference type="EMBL" id="JACDUI010000003">
    <property type="protein sequence ID" value="MBA2841028.1"/>
    <property type="molecule type" value="Genomic_DNA"/>
</dbReference>
<reference evidence="1 2" key="1">
    <citation type="submission" date="2020-07" db="EMBL/GenBank/DDBJ databases">
        <title>Genomic Encyclopedia of Type Strains, Phase IV (KMG-V): Genome sequencing to study the core and pangenomes of soil and plant-associated prokaryotes.</title>
        <authorList>
            <person name="Whitman W."/>
        </authorList>
    </citation>
    <scope>NUCLEOTIDE SEQUENCE [LARGE SCALE GENOMIC DNA]</scope>
    <source>
        <strain evidence="1 2">A4</strain>
    </source>
</reference>
<accession>A0A7J9NJC7</accession>
<organism evidence="1 2">
    <name type="scientific">Methanococcus maripaludis</name>
    <name type="common">Methanococcus deltae</name>
    <dbReference type="NCBI Taxonomy" id="39152"/>
    <lineage>
        <taxon>Archaea</taxon>
        <taxon>Methanobacteriati</taxon>
        <taxon>Methanobacteriota</taxon>
        <taxon>Methanomada group</taxon>
        <taxon>Methanococci</taxon>
        <taxon>Methanococcales</taxon>
        <taxon>Methanococcaceae</taxon>
        <taxon>Methanococcus</taxon>
    </lineage>
</organism>
<proteinExistence type="predicted"/>
<gene>
    <name evidence="1" type="ORF">HNP87_001577</name>
</gene>